<accession>A0AAE1B042</accession>
<evidence type="ECO:0000313" key="2">
    <source>
        <dbReference type="Proteomes" id="UP001283361"/>
    </source>
</evidence>
<evidence type="ECO:0000313" key="1">
    <source>
        <dbReference type="EMBL" id="KAK3797118.1"/>
    </source>
</evidence>
<gene>
    <name evidence="1" type="ORF">RRG08_060462</name>
</gene>
<comment type="caution">
    <text evidence="1">The sequence shown here is derived from an EMBL/GenBank/DDBJ whole genome shotgun (WGS) entry which is preliminary data.</text>
</comment>
<reference evidence="1" key="1">
    <citation type="journal article" date="2023" name="G3 (Bethesda)">
        <title>A reference genome for the long-term kleptoplast-retaining sea slug Elysia crispata morphotype clarki.</title>
        <authorList>
            <person name="Eastman K.E."/>
            <person name="Pendleton A.L."/>
            <person name="Shaikh M.A."/>
            <person name="Suttiyut T."/>
            <person name="Ogas R."/>
            <person name="Tomko P."/>
            <person name="Gavelis G."/>
            <person name="Widhalm J.R."/>
            <person name="Wisecaver J.H."/>
        </authorList>
    </citation>
    <scope>NUCLEOTIDE SEQUENCE</scope>
    <source>
        <strain evidence="1">ECLA1</strain>
    </source>
</reference>
<dbReference type="Proteomes" id="UP001283361">
    <property type="component" value="Unassembled WGS sequence"/>
</dbReference>
<sequence>MRTKRNFYSNEKKKRGGLQRKKLIGCHIDPNHQLEEQTDNQTGHGEKNRHFITSRGLVVTYISQASSPIHRSIPGWASGGPGFTQPPLSLESQGIARNDCDQVVCYRDRRRQVAT</sequence>
<dbReference type="EMBL" id="JAWDGP010000802">
    <property type="protein sequence ID" value="KAK3797118.1"/>
    <property type="molecule type" value="Genomic_DNA"/>
</dbReference>
<keyword evidence="2" id="KW-1185">Reference proteome</keyword>
<name>A0AAE1B042_9GAST</name>
<protein>
    <submittedName>
        <fullName evidence="1">Uncharacterized protein</fullName>
    </submittedName>
</protein>
<organism evidence="1 2">
    <name type="scientific">Elysia crispata</name>
    <name type="common">lettuce slug</name>
    <dbReference type="NCBI Taxonomy" id="231223"/>
    <lineage>
        <taxon>Eukaryota</taxon>
        <taxon>Metazoa</taxon>
        <taxon>Spiralia</taxon>
        <taxon>Lophotrochozoa</taxon>
        <taxon>Mollusca</taxon>
        <taxon>Gastropoda</taxon>
        <taxon>Heterobranchia</taxon>
        <taxon>Euthyneura</taxon>
        <taxon>Panpulmonata</taxon>
        <taxon>Sacoglossa</taxon>
        <taxon>Placobranchoidea</taxon>
        <taxon>Plakobranchidae</taxon>
        <taxon>Elysia</taxon>
    </lineage>
</organism>
<proteinExistence type="predicted"/>
<dbReference type="AlphaFoldDB" id="A0AAE1B042"/>